<dbReference type="GeneID" id="16194381"/>
<proteinExistence type="predicted"/>
<dbReference type="KEGG" id="vg:16194381"/>
<evidence type="ECO:0000313" key="2">
    <source>
        <dbReference type="Proteomes" id="UP000202022"/>
    </source>
</evidence>
<accession>R4T647</accession>
<dbReference type="Proteomes" id="UP000202022">
    <property type="component" value="Segment"/>
</dbReference>
<reference evidence="1 2" key="1">
    <citation type="submission" date="2012-12" db="EMBL/GenBank/DDBJ databases">
        <authorList>
            <person name="Sencilo A."/>
            <person name="Jacobs-Sera D."/>
            <person name="Russell D.A."/>
            <person name="Ko C."/>
            <person name="Atanasova N."/>
            <person name="Osterlund E."/>
            <person name="Oksanen H.M."/>
            <person name="Bamford D.H."/>
            <person name="Hatfull G.F."/>
            <person name="Roine E."/>
            <person name="Hendrix R.W."/>
        </authorList>
    </citation>
    <scope>NUCLEOTIDE SEQUENCE [LARGE SCALE GENOMIC DNA]</scope>
</reference>
<keyword evidence="2" id="KW-1185">Reference proteome</keyword>
<sequence>MSATDATTHVEEITALLQAAPDTDWTPATPTIKTYWDDAQSERGPGADQPAILYVWSPTDSTLETFSMDGTQHEETTTVEIQAWSLDAQEARQLQADVTRIIGLYIDNNARTTPYTTVEPTGQADFREQNPARATDHYVMGVTVETTGLSESRAIGETAFAAGFDATFG</sequence>
<organism evidence="1 2">
    <name type="scientific">Halorubrum tailed virus 4</name>
    <dbReference type="NCBI Taxonomy" id="1273752"/>
    <lineage>
        <taxon>Viruses</taxon>
        <taxon>Duplodnaviria</taxon>
        <taxon>Heunggongvirae</taxon>
        <taxon>Uroviricota</taxon>
        <taxon>Caudoviricetes</taxon>
        <taxon>Kirjokansivirales</taxon>
        <taxon>Haloferuviridae</taxon>
        <taxon>Saldibavirus</taxon>
        <taxon>Saldibavirus natrii</taxon>
        <taxon>Saldibavirus HRTV4</taxon>
    </lineage>
</organism>
<evidence type="ECO:0000313" key="1">
    <source>
        <dbReference type="EMBL" id="AGM11149.1"/>
    </source>
</evidence>
<dbReference type="EMBL" id="KC292023">
    <property type="protein sequence ID" value="AGM11149.1"/>
    <property type="molecule type" value="Genomic_DNA"/>
</dbReference>
<protein>
    <submittedName>
        <fullName evidence="1">Uncharacterized protein</fullName>
    </submittedName>
</protein>
<dbReference type="RefSeq" id="YP_008059546.1">
    <property type="nucleotide sequence ID" value="NC_021329.1"/>
</dbReference>
<name>R4T647_9CAUD</name>
<gene>
    <name evidence="1" type="primary">57</name>
    <name evidence="1" type="ORF">HRTV4_57</name>
</gene>